<evidence type="ECO:0000256" key="1">
    <source>
        <dbReference type="SAM" id="Phobius"/>
    </source>
</evidence>
<dbReference type="EMBL" id="BAUV01000025">
    <property type="protein sequence ID" value="GAE35954.1"/>
    <property type="molecule type" value="Genomic_DNA"/>
</dbReference>
<keyword evidence="1" id="KW-0472">Membrane</keyword>
<accession>W4QXB8</accession>
<feature type="transmembrane region" description="Helical" evidence="1">
    <location>
        <begin position="65"/>
        <end position="87"/>
    </location>
</feature>
<protein>
    <recommendedName>
        <fullName evidence="4">Permease</fullName>
    </recommendedName>
</protein>
<keyword evidence="3" id="KW-1185">Reference proteome</keyword>
<dbReference type="OrthoDB" id="9992699at2"/>
<dbReference type="AlphaFoldDB" id="W4QXB8"/>
<dbReference type="eggNOG" id="ENOG5031VB5">
    <property type="taxonomic scope" value="Bacteria"/>
</dbReference>
<sequence>MRILEKVITAVLSTIIFSIGLSLLNETMEYFGVYVIFSGTVFLTGGVLFSLWADHLLRKVSSYTYLLSLFLYGVGGILLNFLFFFIFFQSGFSAETIQMSLLGIIAALIFLHIKLVCRKLSKTAE</sequence>
<reference evidence="2 3" key="1">
    <citation type="journal article" date="2014" name="Genome Announc.">
        <title>Draft Genome Sequences of Three Alkaliphilic Bacillus Strains, Bacillus wakoensis JCM 9140T, Bacillus akibai JCM 9157T, and Bacillus hemicellulosilyticus JCM 9152T.</title>
        <authorList>
            <person name="Yuki M."/>
            <person name="Oshima K."/>
            <person name="Suda W."/>
            <person name="Oshida Y."/>
            <person name="Kitamura K."/>
            <person name="Iida T."/>
            <person name="Hattori M."/>
            <person name="Ohkuma M."/>
        </authorList>
    </citation>
    <scope>NUCLEOTIDE SEQUENCE [LARGE SCALE GENOMIC DNA]</scope>
    <source>
        <strain evidence="2 3">JCM 9157</strain>
    </source>
</reference>
<organism evidence="2 3">
    <name type="scientific">Halalkalibacter akibai (strain ATCC 43226 / DSM 21942 / CIP 109018 / JCM 9157 / 1139)</name>
    <name type="common">Bacillus akibai</name>
    <dbReference type="NCBI Taxonomy" id="1236973"/>
    <lineage>
        <taxon>Bacteria</taxon>
        <taxon>Bacillati</taxon>
        <taxon>Bacillota</taxon>
        <taxon>Bacilli</taxon>
        <taxon>Bacillales</taxon>
        <taxon>Bacillaceae</taxon>
        <taxon>Halalkalibacter</taxon>
    </lineage>
</organism>
<proteinExistence type="predicted"/>
<dbReference type="STRING" id="1236973.JCM9157_3097"/>
<dbReference type="RefSeq" id="WP_035665598.1">
    <property type="nucleotide sequence ID" value="NZ_BAUV01000025.1"/>
</dbReference>
<keyword evidence="1" id="KW-0812">Transmembrane</keyword>
<feature type="transmembrane region" description="Helical" evidence="1">
    <location>
        <begin position="7"/>
        <end position="25"/>
    </location>
</feature>
<dbReference type="Proteomes" id="UP000018896">
    <property type="component" value="Unassembled WGS sequence"/>
</dbReference>
<evidence type="ECO:0000313" key="3">
    <source>
        <dbReference type="Proteomes" id="UP000018896"/>
    </source>
</evidence>
<comment type="caution">
    <text evidence="2">The sequence shown here is derived from an EMBL/GenBank/DDBJ whole genome shotgun (WGS) entry which is preliminary data.</text>
</comment>
<feature type="transmembrane region" description="Helical" evidence="1">
    <location>
        <begin position="31"/>
        <end position="53"/>
    </location>
</feature>
<keyword evidence="1" id="KW-1133">Transmembrane helix</keyword>
<evidence type="ECO:0000313" key="2">
    <source>
        <dbReference type="EMBL" id="GAE35954.1"/>
    </source>
</evidence>
<evidence type="ECO:0008006" key="4">
    <source>
        <dbReference type="Google" id="ProtNLM"/>
    </source>
</evidence>
<name>W4QXB8_HALA3</name>
<feature type="transmembrane region" description="Helical" evidence="1">
    <location>
        <begin position="99"/>
        <end position="117"/>
    </location>
</feature>
<gene>
    <name evidence="2" type="ORF">JCM9157_3097</name>
</gene>